<feature type="compositionally biased region" description="Gly residues" evidence="4">
    <location>
        <begin position="1939"/>
        <end position="1948"/>
    </location>
</feature>
<dbReference type="GO" id="GO:0005524">
    <property type="term" value="F:ATP binding"/>
    <property type="evidence" value="ECO:0007669"/>
    <property type="project" value="InterPro"/>
</dbReference>
<keyword evidence="3" id="KW-0418">Kinase</keyword>
<feature type="region of interest" description="Disordered" evidence="4">
    <location>
        <begin position="149"/>
        <end position="183"/>
    </location>
</feature>
<dbReference type="GO" id="GO:0019205">
    <property type="term" value="F:nucleobase-containing compound kinase activity"/>
    <property type="evidence" value="ECO:0007669"/>
    <property type="project" value="InterPro"/>
</dbReference>
<evidence type="ECO:0000256" key="2">
    <source>
        <dbReference type="ARBA" id="ARBA00022741"/>
    </source>
</evidence>
<dbReference type="Proteomes" id="UP000274922">
    <property type="component" value="Unassembled WGS sequence"/>
</dbReference>
<dbReference type="InterPro" id="IPR027417">
    <property type="entry name" value="P-loop_NTPase"/>
</dbReference>
<evidence type="ECO:0000313" key="5">
    <source>
        <dbReference type="EMBL" id="RKO99037.1"/>
    </source>
</evidence>
<feature type="compositionally biased region" description="Basic and acidic residues" evidence="4">
    <location>
        <begin position="280"/>
        <end position="294"/>
    </location>
</feature>
<name>A0A4V1IU21_9FUNG</name>
<organism evidence="5 6">
    <name type="scientific">Caulochytrium protostelioides</name>
    <dbReference type="NCBI Taxonomy" id="1555241"/>
    <lineage>
        <taxon>Eukaryota</taxon>
        <taxon>Fungi</taxon>
        <taxon>Fungi incertae sedis</taxon>
        <taxon>Chytridiomycota</taxon>
        <taxon>Chytridiomycota incertae sedis</taxon>
        <taxon>Chytridiomycetes</taxon>
        <taxon>Caulochytriales</taxon>
        <taxon>Caulochytriaceae</taxon>
        <taxon>Caulochytrium</taxon>
    </lineage>
</organism>
<feature type="compositionally biased region" description="Low complexity" evidence="4">
    <location>
        <begin position="1949"/>
        <end position="1966"/>
    </location>
</feature>
<feature type="compositionally biased region" description="Low complexity" evidence="4">
    <location>
        <begin position="755"/>
        <end position="765"/>
    </location>
</feature>
<evidence type="ECO:0008006" key="7">
    <source>
        <dbReference type="Google" id="ProtNLM"/>
    </source>
</evidence>
<evidence type="ECO:0000313" key="6">
    <source>
        <dbReference type="Proteomes" id="UP000274922"/>
    </source>
</evidence>
<feature type="compositionally biased region" description="Low complexity" evidence="4">
    <location>
        <begin position="164"/>
        <end position="183"/>
    </location>
</feature>
<feature type="region of interest" description="Disordered" evidence="4">
    <location>
        <begin position="726"/>
        <end position="765"/>
    </location>
</feature>
<reference evidence="6" key="1">
    <citation type="journal article" date="2018" name="Nat. Microbiol.">
        <title>Leveraging single-cell genomics to expand the fungal tree of life.</title>
        <authorList>
            <person name="Ahrendt S.R."/>
            <person name="Quandt C.A."/>
            <person name="Ciobanu D."/>
            <person name="Clum A."/>
            <person name="Salamov A."/>
            <person name="Andreopoulos B."/>
            <person name="Cheng J.F."/>
            <person name="Woyke T."/>
            <person name="Pelin A."/>
            <person name="Henrissat B."/>
            <person name="Reynolds N.K."/>
            <person name="Benny G.L."/>
            <person name="Smith M.E."/>
            <person name="James T.Y."/>
            <person name="Grigoriev I.V."/>
        </authorList>
    </citation>
    <scope>NUCLEOTIDE SEQUENCE [LARGE SCALE GENOMIC DNA]</scope>
    <source>
        <strain evidence="6">ATCC 52028</strain>
    </source>
</reference>
<dbReference type="Gene3D" id="3.40.50.300">
    <property type="entry name" value="P-loop containing nucleotide triphosphate hydrolases"/>
    <property type="match status" value="3"/>
</dbReference>
<evidence type="ECO:0000256" key="3">
    <source>
        <dbReference type="ARBA" id="ARBA00022777"/>
    </source>
</evidence>
<keyword evidence="2" id="KW-0547">Nucleotide-binding</keyword>
<dbReference type="InterPro" id="IPR000850">
    <property type="entry name" value="Adenylat/UMP-CMP_kin"/>
</dbReference>
<dbReference type="STRING" id="1555241.A0A4V1IU21"/>
<sequence length="2008" mass="216717">MAESAATDESLADVLRALPVPAPRRYRARPCFWLLGKPGAGVTTLLQGWAGAQHALTVIGLEPQLRRAAQGGDLDLTLRQSIDQQLSRGLSVPVNIAEALIRHVAATPHAAYTGFAAESVALHDPQYQASLKEWIFDAAAARMRFPAREAPKATSGHGQRSTHAETTAQSTAPPSSGSAAASEPPAPYVAIPVILHVQLSHRELRRRRVAQRVDPFTGTLYPGAQIAASRAYYRKYPFRKTAHGGRRGGASQAARGENGESGAVDPVEDEDEAVDPQDGLSDHEGASDAEEAAHRGGGGGASHRASTDGLAEQGPYAAPAYANTSLNDPQRWPILSLAVLNRLVRRPEDADAALDVEEAQVWTPIQQFIDTFKAEVVDPHMHKPEALRRLLWLDLPSFQSAGHMMQQLLERLDAMDLLEESPPAEALHMSETFRLDDPLEETVRALATHQLQYAEPARELGPFRHYCPLTFAETHVLLPSTPEYALAYRGALYFPNSAVSREMILARPDKYLHDAAPSQMPRLHLGIVSSVACTGKSTLSQLIAKVYGLRLLSPAQVVDRFNAFLVRWQRAQGAPAFTYQGEPLRHTNPVLRSRDLPPWLAPLTTGGAWTPEFMAECMLALIQNRAMSFEEYERGETGRYADVVQAAVSAVHDATATRGWVLDNFPQTEAQAQQLHAAGLTLDALIVLTGDARHPALAPRFEILQCDALTTAKFNKMAIFPGRARDPADAAQDAQNAGASATQATDESDSEMAVDPDAAAATAGDAAATAPGAVRIAIRPYPDEAARSPAALNEHLQSVKTFLATQSIAAHAIDASAKLTAVLNQALAAVDLFFPTARPVPPDAIPPVPQWPANLYFGPGVSPASPFRPEAAEVELNEDEEATLHAERDALINPPLRPDGYTLWQWGVTGRYCPVKASRGVLVAGRPEHAVVYRQRIYLLSDAASFAAFMAEPHAYMYVISKMAGPPPLRLFVAGCPNTGKKTLTRHLHQLLQSKAGTSPGRGQPPLRLGHAVPTPVAFEDFVLSVLDEVVPSKPEREAAREALKAQAPLDPLVLYRVLNALFFHHNSHQAKPFILTGFPRHLADWDVVEKHQFFPDALVMLTLDAQVAWSRLVQTLTVSGEIQKLSDDDLDQEQARFMAQLMPLQAALADVALAAGDAHLRVLSLETDRPMRPLMAQLLQDAEQLFFARADLFCVAQRLHPEEATVLLQTGRARLNPLYGHQCPVTLIEQGWSSLAAMGTMPVLWDDHIYYCATLAAQKQFMTHLHYYTHDIVTPSSLTVAPSAASAAAPTEEVTASPAPADAASPTTPTTAAAAAVSKAMASVVAAAAAADATASLPLQAIAPAAGPETPAVEAPVYVPRHARYYRPQIAIIGTEKAGKTAVARRLAVALDLVLIEMAQVLALCADPGESVYEPDVVAALQRGEAPTPEQLVACLVRILGTVAPTAKGWILDDVPASVAQCEAMARAGLRPTWVVSIECPPDVSRERATAMAAERRARWMTALADAPAAAGASSQRSSQVTRAARPVLNSTAATAATAGFDGAVACFELENAALLADREANRQLDAIKTYYREQWDNLIVVSDGTSRWQLSMQLSKRFRQVMAERVRYAPPLGATAAASARLAGAAGEAPRLRPMPVAMSTRPRPVVRQSVSHSWDVYCPVCYVSARQLTPVTHVTTDWVELETYAYATCSAAHQARLLAAPETFLGPLDRIDGDEQGPTSLAPAAFRLPEHLPKQLHVSSLRQIFPRQVAFGSYCPATFRAHQRFEEGDVAYMVEYADALYLFVNQAAVDAFLREPQQHVAVLPAQVPPKKVVIPLKQLPLPHYIDAALTPMLKAMCDAIMHVKPKHPYQSLRASAAAWMALYLRANNRASTPYRRQIAQTQLDAFQRNCQLLAALTAGQRDARQFRHVSSDYQAQMDRFLQLRPATPPSSRASARGGGGSGGLGRSALAAPTTPTTPSTGRRTPMRHGPVLEPIAAATLQATGSAPLPPAAAPPGFDRLEAMDA</sequence>
<accession>A0A4V1IU21</accession>
<gene>
    <name evidence="5" type="ORF">CXG81DRAFT_20825</name>
</gene>
<feature type="region of interest" description="Disordered" evidence="4">
    <location>
        <begin position="1928"/>
        <end position="2008"/>
    </location>
</feature>
<dbReference type="GO" id="GO:0006139">
    <property type="term" value="P:nucleobase-containing compound metabolic process"/>
    <property type="evidence" value="ECO:0007669"/>
    <property type="project" value="InterPro"/>
</dbReference>
<keyword evidence="1" id="KW-0808">Transferase</keyword>
<proteinExistence type="predicted"/>
<keyword evidence="6" id="KW-1185">Reference proteome</keyword>
<feature type="compositionally biased region" description="Low complexity" evidence="4">
    <location>
        <begin position="729"/>
        <end position="741"/>
    </location>
</feature>
<evidence type="ECO:0000256" key="4">
    <source>
        <dbReference type="SAM" id="MobiDB-lite"/>
    </source>
</evidence>
<dbReference type="EMBL" id="ML014327">
    <property type="protein sequence ID" value="RKO99037.1"/>
    <property type="molecule type" value="Genomic_DNA"/>
</dbReference>
<evidence type="ECO:0000256" key="1">
    <source>
        <dbReference type="ARBA" id="ARBA00022679"/>
    </source>
</evidence>
<dbReference type="SUPFAM" id="SSF52540">
    <property type="entry name" value="P-loop containing nucleoside triphosphate hydrolases"/>
    <property type="match status" value="3"/>
</dbReference>
<feature type="compositionally biased region" description="Acidic residues" evidence="4">
    <location>
        <begin position="266"/>
        <end position="275"/>
    </location>
</feature>
<feature type="region of interest" description="Disordered" evidence="4">
    <location>
        <begin position="240"/>
        <end position="311"/>
    </location>
</feature>
<dbReference type="PANTHER" id="PTHR23359">
    <property type="entry name" value="NUCLEOTIDE KINASE"/>
    <property type="match status" value="1"/>
</dbReference>
<protein>
    <recommendedName>
        <fullName evidence="7">Adenylate kinase</fullName>
    </recommendedName>
</protein>
<dbReference type="OrthoDB" id="439792at2759"/>